<proteinExistence type="predicted"/>
<protein>
    <submittedName>
        <fullName evidence="2">Uncharacterized protein</fullName>
    </submittedName>
</protein>
<comment type="caution">
    <text evidence="2">The sequence shown here is derived from an EMBL/GenBank/DDBJ whole genome shotgun (WGS) entry which is preliminary data.</text>
</comment>
<gene>
    <name evidence="2" type="ORF">CVD27_04205</name>
</gene>
<dbReference type="Proteomes" id="UP000234950">
    <property type="component" value="Unassembled WGS sequence"/>
</dbReference>
<dbReference type="EMBL" id="PGVE01000017">
    <property type="protein sequence ID" value="PLS08607.1"/>
    <property type="molecule type" value="Genomic_DNA"/>
</dbReference>
<name>A0A2N5HSY8_9BACI</name>
<reference evidence="2 3" key="1">
    <citation type="submission" date="2017-11" db="EMBL/GenBank/DDBJ databases">
        <title>Comparitive Functional Genomics of Dry Heat Resistant strains isolated from the Viking Spacecraft.</title>
        <authorList>
            <person name="Seuylemezian A."/>
            <person name="Cooper K."/>
            <person name="Vaishampayan P."/>
        </authorList>
    </citation>
    <scope>NUCLEOTIDE SEQUENCE [LARGE SCALE GENOMIC DNA]</scope>
    <source>
        <strain evidence="2 3">V32-6</strain>
    </source>
</reference>
<feature type="transmembrane region" description="Helical" evidence="1">
    <location>
        <begin position="28"/>
        <end position="46"/>
    </location>
</feature>
<accession>A0A2N5HSY8</accession>
<keyword evidence="3" id="KW-1185">Reference proteome</keyword>
<keyword evidence="1" id="KW-0472">Membrane</keyword>
<keyword evidence="1" id="KW-1133">Transmembrane helix</keyword>
<evidence type="ECO:0000256" key="1">
    <source>
        <dbReference type="SAM" id="Phobius"/>
    </source>
</evidence>
<dbReference type="AlphaFoldDB" id="A0A2N5HSY8"/>
<evidence type="ECO:0000313" key="3">
    <source>
        <dbReference type="Proteomes" id="UP000234950"/>
    </source>
</evidence>
<organism evidence="2 3">
    <name type="scientific">Neobacillus cucumis</name>
    <dbReference type="NCBI Taxonomy" id="1740721"/>
    <lineage>
        <taxon>Bacteria</taxon>
        <taxon>Bacillati</taxon>
        <taxon>Bacillota</taxon>
        <taxon>Bacilli</taxon>
        <taxon>Bacillales</taxon>
        <taxon>Bacillaceae</taxon>
        <taxon>Neobacillus</taxon>
    </lineage>
</organism>
<evidence type="ECO:0000313" key="2">
    <source>
        <dbReference type="EMBL" id="PLS08607.1"/>
    </source>
</evidence>
<sequence length="60" mass="7142">MGIQIPTSFKGFLVWRNHFIYAAKFHPVFPILMSVSTILIFSLFMYKMIMFKSKHKTNQQ</sequence>
<keyword evidence="1" id="KW-0812">Transmembrane</keyword>